<accession>A0ABX8C1X3</accession>
<name>A0ABX8C1X3_9ACTN</name>
<evidence type="ECO:0000256" key="5">
    <source>
        <dbReference type="SAM" id="Phobius"/>
    </source>
</evidence>
<comment type="subcellular location">
    <subcellularLocation>
        <location evidence="1">Cell membrane</location>
        <topology evidence="1">Multi-pass membrane protein</topology>
    </subcellularLocation>
</comment>
<proteinExistence type="predicted"/>
<dbReference type="InterPro" id="IPR011701">
    <property type="entry name" value="MFS"/>
</dbReference>
<keyword evidence="8" id="KW-1185">Reference proteome</keyword>
<feature type="transmembrane region" description="Helical" evidence="5">
    <location>
        <begin position="49"/>
        <end position="68"/>
    </location>
</feature>
<dbReference type="PROSITE" id="PS50850">
    <property type="entry name" value="MFS"/>
    <property type="match status" value="1"/>
</dbReference>
<dbReference type="EMBL" id="CP074132">
    <property type="protein sequence ID" value="QUX27111.1"/>
    <property type="molecule type" value="Genomic_DNA"/>
</dbReference>
<evidence type="ECO:0000256" key="2">
    <source>
        <dbReference type="ARBA" id="ARBA00022692"/>
    </source>
</evidence>
<keyword evidence="4 5" id="KW-0472">Membrane</keyword>
<evidence type="ECO:0000256" key="1">
    <source>
        <dbReference type="ARBA" id="ARBA00004651"/>
    </source>
</evidence>
<sequence length="129" mass="12668">MTPTTASARCLPLTPAALAVIGSVSLLASSVTSMALATLAQALGTAMSSLVWVTTVFLLMAGLALPLAEWAVDRFGGRPVLLAGFAVFVAGALGSGSAVTFEQLIAARAVRGLGGGVPEPAGSGRPTGS</sequence>
<feature type="transmembrane region" description="Helical" evidence="5">
    <location>
        <begin position="80"/>
        <end position="101"/>
    </location>
</feature>
<feature type="transmembrane region" description="Helical" evidence="5">
    <location>
        <begin position="16"/>
        <end position="37"/>
    </location>
</feature>
<reference evidence="8" key="1">
    <citation type="submission" date="2021-05" db="EMBL/GenBank/DDBJ databases">
        <title>Direct Submission.</title>
        <authorList>
            <person name="Li K."/>
            <person name="Gao J."/>
        </authorList>
    </citation>
    <scope>NUCLEOTIDE SEQUENCE [LARGE SCALE GENOMIC DNA]</scope>
    <source>
        <strain evidence="8">HDS12</strain>
    </source>
</reference>
<gene>
    <name evidence="7" type="ORF">KGD83_17380</name>
</gene>
<dbReference type="Proteomes" id="UP000678016">
    <property type="component" value="Chromosome"/>
</dbReference>
<dbReference type="InterPro" id="IPR036259">
    <property type="entry name" value="MFS_trans_sf"/>
</dbReference>
<evidence type="ECO:0000259" key="6">
    <source>
        <dbReference type="PROSITE" id="PS50850"/>
    </source>
</evidence>
<evidence type="ECO:0000313" key="7">
    <source>
        <dbReference type="EMBL" id="QUX27111.1"/>
    </source>
</evidence>
<evidence type="ECO:0000313" key="8">
    <source>
        <dbReference type="Proteomes" id="UP000678016"/>
    </source>
</evidence>
<feature type="domain" description="Major facilitator superfamily (MFS) profile" evidence="6">
    <location>
        <begin position="14"/>
        <end position="129"/>
    </location>
</feature>
<keyword evidence="2 5" id="KW-0812">Transmembrane</keyword>
<dbReference type="PANTHER" id="PTHR23501">
    <property type="entry name" value="MAJOR FACILITATOR SUPERFAMILY"/>
    <property type="match status" value="1"/>
</dbReference>
<dbReference type="InterPro" id="IPR020846">
    <property type="entry name" value="MFS_dom"/>
</dbReference>
<evidence type="ECO:0000256" key="3">
    <source>
        <dbReference type="ARBA" id="ARBA00022989"/>
    </source>
</evidence>
<dbReference type="SUPFAM" id="SSF103473">
    <property type="entry name" value="MFS general substrate transporter"/>
    <property type="match status" value="1"/>
</dbReference>
<dbReference type="Gene3D" id="1.20.1720.10">
    <property type="entry name" value="Multidrug resistance protein D"/>
    <property type="match status" value="1"/>
</dbReference>
<dbReference type="RefSeq" id="WP_212640195.1">
    <property type="nucleotide sequence ID" value="NZ_CP074132.1"/>
</dbReference>
<keyword evidence="3 5" id="KW-1133">Transmembrane helix</keyword>
<protein>
    <submittedName>
        <fullName evidence="7">MFS transporter</fullName>
    </submittedName>
</protein>
<dbReference type="PANTHER" id="PTHR23501:SF1">
    <property type="entry name" value="TRANSPORT PROTEIN HSRA-RELATED"/>
    <property type="match status" value="1"/>
</dbReference>
<organism evidence="7 8">
    <name type="scientific">Nocardiopsis akebiae</name>
    <dbReference type="NCBI Taxonomy" id="2831968"/>
    <lineage>
        <taxon>Bacteria</taxon>
        <taxon>Bacillati</taxon>
        <taxon>Actinomycetota</taxon>
        <taxon>Actinomycetes</taxon>
        <taxon>Streptosporangiales</taxon>
        <taxon>Nocardiopsidaceae</taxon>
        <taxon>Nocardiopsis</taxon>
    </lineage>
</organism>
<dbReference type="Pfam" id="PF07690">
    <property type="entry name" value="MFS_1"/>
    <property type="match status" value="1"/>
</dbReference>
<evidence type="ECO:0000256" key="4">
    <source>
        <dbReference type="ARBA" id="ARBA00023136"/>
    </source>
</evidence>